<comment type="similarity">
    <text evidence="1">Belongs to the carbon-nitrogen hydrolase superfamily. NIT1/NIT2 family.</text>
</comment>
<dbReference type="PROSITE" id="PS01227">
    <property type="entry name" value="UPF0012"/>
    <property type="match status" value="1"/>
</dbReference>
<dbReference type="InterPro" id="IPR003010">
    <property type="entry name" value="C-N_Hydrolase"/>
</dbReference>
<evidence type="ECO:0000313" key="5">
    <source>
        <dbReference type="Proteomes" id="UP000183685"/>
    </source>
</evidence>
<dbReference type="RefSeq" id="WP_068303202.1">
    <property type="nucleotide sequence ID" value="NZ_FNAK01000009.1"/>
</dbReference>
<sequence length="288" mass="31142">MAHMLNVACVQNCATDDLTANLAELNDLISQAARDGADIVALPEACEFLSGDNLAMKAHATPLAEHHAFQFLRDCAAHHGIWLLIGSLTTRDDAGSMVNRSLLVDPKGDLAASYDKIHMFDAKVPGQKMERESDLYRPGGTAQLAALPGAVLGMSICYDVRFPHLYRSLAKAGATILSVPAAFMQATGEAHWHALLRARAIENGCFVIAPAQTGYHYGTRYSFGHSLIVDPWGRVVADAGAKVGTVHAQINLEDISWARSSIMSLNHDRIFEPPSPKHAQDVSKEFGM</sequence>
<organism evidence="4 5">
    <name type="scientific">Kordiimonas lacus</name>
    <dbReference type="NCBI Taxonomy" id="637679"/>
    <lineage>
        <taxon>Bacteria</taxon>
        <taxon>Pseudomonadati</taxon>
        <taxon>Pseudomonadota</taxon>
        <taxon>Alphaproteobacteria</taxon>
        <taxon>Kordiimonadales</taxon>
        <taxon>Kordiimonadaceae</taxon>
        <taxon>Kordiimonas</taxon>
    </lineage>
</organism>
<reference evidence="4 5" key="1">
    <citation type="submission" date="2016-10" db="EMBL/GenBank/DDBJ databases">
        <authorList>
            <person name="de Groot N.N."/>
        </authorList>
    </citation>
    <scope>NUCLEOTIDE SEQUENCE [LARGE SCALE GENOMIC DNA]</scope>
    <source>
        <strain evidence="4 5">CGMCC 1.9109</strain>
    </source>
</reference>
<dbReference type="InterPro" id="IPR036526">
    <property type="entry name" value="C-N_Hydrolase_sf"/>
</dbReference>
<gene>
    <name evidence="4" type="ORF">SAMN04488071_3495</name>
</gene>
<dbReference type="CDD" id="cd07572">
    <property type="entry name" value="nit"/>
    <property type="match status" value="1"/>
</dbReference>
<dbReference type="PROSITE" id="PS50263">
    <property type="entry name" value="CN_HYDROLASE"/>
    <property type="match status" value="1"/>
</dbReference>
<dbReference type="InterPro" id="IPR001110">
    <property type="entry name" value="UPF0012_CS"/>
</dbReference>
<accession>A0A1G7EV35</accession>
<dbReference type="STRING" id="637679.GCA_001550055_01467"/>
<dbReference type="PANTHER" id="PTHR23088:SF27">
    <property type="entry name" value="DEAMINATED GLUTATHIONE AMIDASE"/>
    <property type="match status" value="1"/>
</dbReference>
<evidence type="ECO:0000256" key="2">
    <source>
        <dbReference type="ARBA" id="ARBA00022801"/>
    </source>
</evidence>
<name>A0A1G7EV35_9PROT</name>
<dbReference type="SUPFAM" id="SSF56317">
    <property type="entry name" value="Carbon-nitrogen hydrolase"/>
    <property type="match status" value="1"/>
</dbReference>
<keyword evidence="5" id="KW-1185">Reference proteome</keyword>
<evidence type="ECO:0000259" key="3">
    <source>
        <dbReference type="PROSITE" id="PS50263"/>
    </source>
</evidence>
<dbReference type="GO" id="GO:0016811">
    <property type="term" value="F:hydrolase activity, acting on carbon-nitrogen (but not peptide) bonds, in linear amides"/>
    <property type="evidence" value="ECO:0007669"/>
    <property type="project" value="InterPro"/>
</dbReference>
<protein>
    <submittedName>
        <fullName evidence="4">Predicted amidohydrolase</fullName>
    </submittedName>
</protein>
<feature type="domain" description="CN hydrolase" evidence="3">
    <location>
        <begin position="5"/>
        <end position="252"/>
    </location>
</feature>
<dbReference type="InterPro" id="IPR045254">
    <property type="entry name" value="Nit1/2_C-N_Hydrolase"/>
</dbReference>
<dbReference type="PANTHER" id="PTHR23088">
    <property type="entry name" value="NITRILASE-RELATED"/>
    <property type="match status" value="1"/>
</dbReference>
<evidence type="ECO:0000313" key="4">
    <source>
        <dbReference type="EMBL" id="SDE67491.1"/>
    </source>
</evidence>
<dbReference type="Pfam" id="PF00795">
    <property type="entry name" value="CN_hydrolase"/>
    <property type="match status" value="1"/>
</dbReference>
<keyword evidence="2 4" id="KW-0378">Hydrolase</keyword>
<dbReference type="Proteomes" id="UP000183685">
    <property type="component" value="Unassembled WGS sequence"/>
</dbReference>
<dbReference type="Gene3D" id="3.60.110.10">
    <property type="entry name" value="Carbon-nitrogen hydrolase"/>
    <property type="match status" value="1"/>
</dbReference>
<dbReference type="EMBL" id="FNAK01000009">
    <property type="protein sequence ID" value="SDE67491.1"/>
    <property type="molecule type" value="Genomic_DNA"/>
</dbReference>
<dbReference type="AlphaFoldDB" id="A0A1G7EV35"/>
<proteinExistence type="inferred from homology"/>
<evidence type="ECO:0000256" key="1">
    <source>
        <dbReference type="ARBA" id="ARBA00010613"/>
    </source>
</evidence>